<dbReference type="EMBL" id="MFJE01000055">
    <property type="protein sequence ID" value="OGG13391.1"/>
    <property type="molecule type" value="Genomic_DNA"/>
</dbReference>
<comment type="pathway">
    <text evidence="2">Pyrimidine metabolism; CTP biosynthesis via de novo pathway; UDP from UMP (UMPK route): step 1/1.</text>
</comment>
<proteinExistence type="inferred from homology"/>
<comment type="subcellular location">
    <subcellularLocation>
        <location evidence="1">Cytoplasm</location>
    </subcellularLocation>
</comment>
<keyword evidence="7" id="KW-0808">Transferase</keyword>
<evidence type="ECO:0000256" key="6">
    <source>
        <dbReference type="ARBA" id="ARBA00022490"/>
    </source>
</evidence>
<keyword evidence="9 15" id="KW-0418">Kinase</keyword>
<dbReference type="AlphaFoldDB" id="A0A1F5ZLT6"/>
<dbReference type="InterPro" id="IPR001048">
    <property type="entry name" value="Asp/Glu/Uridylate_kinase"/>
</dbReference>
<dbReference type="InterPro" id="IPR036393">
    <property type="entry name" value="AceGlu_kinase-like_sf"/>
</dbReference>
<dbReference type="PIRSF" id="PIRSF005650">
    <property type="entry name" value="Uridylate_kin"/>
    <property type="match status" value="1"/>
</dbReference>
<evidence type="ECO:0000256" key="5">
    <source>
        <dbReference type="ARBA" id="ARBA00016403"/>
    </source>
</evidence>
<name>A0A1F5ZLT6_9BACT</name>
<evidence type="ECO:0000259" key="14">
    <source>
        <dbReference type="Pfam" id="PF00696"/>
    </source>
</evidence>
<dbReference type="InterPro" id="IPR011817">
    <property type="entry name" value="Uridylate_kinase"/>
</dbReference>
<dbReference type="GO" id="GO:0033862">
    <property type="term" value="F:UMP kinase activity"/>
    <property type="evidence" value="ECO:0007669"/>
    <property type="project" value="UniProtKB-EC"/>
</dbReference>
<dbReference type="EC" id="2.7.4.22" evidence="4"/>
<dbReference type="NCBIfam" id="TIGR02076">
    <property type="entry name" value="pyrH_arch"/>
    <property type="match status" value="1"/>
</dbReference>
<dbReference type="Gene3D" id="3.40.1160.10">
    <property type="entry name" value="Acetylglutamate kinase-like"/>
    <property type="match status" value="1"/>
</dbReference>
<evidence type="ECO:0000256" key="13">
    <source>
        <dbReference type="ARBA" id="ARBA00047767"/>
    </source>
</evidence>
<evidence type="ECO:0000256" key="10">
    <source>
        <dbReference type="ARBA" id="ARBA00022840"/>
    </source>
</evidence>
<keyword evidence="11" id="KW-0665">Pyrimidine biosynthesis</keyword>
<protein>
    <recommendedName>
        <fullName evidence="5">Uridylate kinase</fullName>
        <ecNumber evidence="4">2.7.4.22</ecNumber>
    </recommendedName>
    <alternativeName>
        <fullName evidence="12">Uridine monophosphate kinase</fullName>
    </alternativeName>
</protein>
<dbReference type="Pfam" id="PF00696">
    <property type="entry name" value="AA_kinase"/>
    <property type="match status" value="1"/>
</dbReference>
<sequence length="231" mass="25626">MTKTSPVILSLGGSLVVPNGGIENKFLIEFNAFVRKKIAEGRRFFIVVGGGAIARHYRDAAQGVVGKITNIDLDWLGIHATRLNGHLLRTIFQDIAHPRIVENYNKKLYNLKEPLVIAAGWKPGWSTDYCSVLLARDYESKIIVNMTNIAKVYNKDPNKEKDAKPLDHVSWPEFLKLVGDAWSPGSNSPFDPVASRLASNMGLKVIVLDGRNIENLEKAIEGKEFTGTVIE</sequence>
<evidence type="ECO:0000256" key="1">
    <source>
        <dbReference type="ARBA" id="ARBA00004496"/>
    </source>
</evidence>
<dbReference type="SUPFAM" id="SSF53633">
    <property type="entry name" value="Carbamate kinase-like"/>
    <property type="match status" value="1"/>
</dbReference>
<gene>
    <name evidence="15" type="ORF">A2773_06070</name>
</gene>
<feature type="domain" description="Aspartate/glutamate/uridylate kinase" evidence="14">
    <location>
        <begin position="7"/>
        <end position="209"/>
    </location>
</feature>
<accession>A0A1F5ZLT6</accession>
<evidence type="ECO:0000256" key="11">
    <source>
        <dbReference type="ARBA" id="ARBA00022975"/>
    </source>
</evidence>
<keyword evidence="10" id="KW-0067">ATP-binding</keyword>
<evidence type="ECO:0000256" key="2">
    <source>
        <dbReference type="ARBA" id="ARBA00004791"/>
    </source>
</evidence>
<comment type="caution">
    <text evidence="15">The sequence shown here is derived from an EMBL/GenBank/DDBJ whole genome shotgun (WGS) entry which is preliminary data.</text>
</comment>
<dbReference type="GO" id="GO:0005524">
    <property type="term" value="F:ATP binding"/>
    <property type="evidence" value="ECO:0007669"/>
    <property type="project" value="UniProtKB-KW"/>
</dbReference>
<evidence type="ECO:0000256" key="4">
    <source>
        <dbReference type="ARBA" id="ARBA00012899"/>
    </source>
</evidence>
<dbReference type="UniPathway" id="UPA00159">
    <property type="reaction ID" value="UER00275"/>
</dbReference>
<dbReference type="STRING" id="1798375.A2773_06070"/>
<evidence type="ECO:0000313" key="16">
    <source>
        <dbReference type="Proteomes" id="UP000177383"/>
    </source>
</evidence>
<dbReference type="PANTHER" id="PTHR42833:SF4">
    <property type="entry name" value="URIDYLATE KINASE PUMPKIN, CHLOROPLASTIC"/>
    <property type="match status" value="1"/>
</dbReference>
<comment type="catalytic activity">
    <reaction evidence="13">
        <text>UMP + ATP = UDP + ADP</text>
        <dbReference type="Rhea" id="RHEA:24400"/>
        <dbReference type="ChEBI" id="CHEBI:30616"/>
        <dbReference type="ChEBI" id="CHEBI:57865"/>
        <dbReference type="ChEBI" id="CHEBI:58223"/>
        <dbReference type="ChEBI" id="CHEBI:456216"/>
        <dbReference type="EC" id="2.7.4.22"/>
    </reaction>
</comment>
<evidence type="ECO:0000256" key="7">
    <source>
        <dbReference type="ARBA" id="ARBA00022679"/>
    </source>
</evidence>
<comment type="similarity">
    <text evidence="3">Belongs to the UMP kinase family.</text>
</comment>
<keyword evidence="6" id="KW-0963">Cytoplasm</keyword>
<dbReference type="GO" id="GO:0005737">
    <property type="term" value="C:cytoplasm"/>
    <property type="evidence" value="ECO:0007669"/>
    <property type="project" value="UniProtKB-SubCell"/>
</dbReference>
<evidence type="ECO:0000256" key="9">
    <source>
        <dbReference type="ARBA" id="ARBA00022777"/>
    </source>
</evidence>
<reference evidence="15 16" key="1">
    <citation type="journal article" date="2016" name="Nat. Commun.">
        <title>Thousands of microbial genomes shed light on interconnected biogeochemical processes in an aquifer system.</title>
        <authorList>
            <person name="Anantharaman K."/>
            <person name="Brown C.T."/>
            <person name="Hug L.A."/>
            <person name="Sharon I."/>
            <person name="Castelle C.J."/>
            <person name="Probst A.J."/>
            <person name="Thomas B.C."/>
            <person name="Singh A."/>
            <person name="Wilkins M.J."/>
            <person name="Karaoz U."/>
            <person name="Brodie E.L."/>
            <person name="Williams K.H."/>
            <person name="Hubbard S.S."/>
            <person name="Banfield J.F."/>
        </authorList>
    </citation>
    <scope>NUCLEOTIDE SEQUENCE [LARGE SCALE GENOMIC DNA]</scope>
</reference>
<dbReference type="PANTHER" id="PTHR42833">
    <property type="entry name" value="URIDYLATE KINASE"/>
    <property type="match status" value="1"/>
</dbReference>
<evidence type="ECO:0000256" key="8">
    <source>
        <dbReference type="ARBA" id="ARBA00022741"/>
    </source>
</evidence>
<dbReference type="GO" id="GO:0044210">
    <property type="term" value="P:'de novo' CTP biosynthetic process"/>
    <property type="evidence" value="ECO:0007669"/>
    <property type="project" value="UniProtKB-UniPathway"/>
</dbReference>
<dbReference type="InterPro" id="IPR011818">
    <property type="entry name" value="Uridylate_kinase_arch/spir"/>
</dbReference>
<evidence type="ECO:0000313" key="15">
    <source>
        <dbReference type="EMBL" id="OGG13391.1"/>
    </source>
</evidence>
<organism evidence="15 16">
    <name type="scientific">Candidatus Gottesmanbacteria bacterium RIFCSPHIGHO2_01_FULL_39_10</name>
    <dbReference type="NCBI Taxonomy" id="1798375"/>
    <lineage>
        <taxon>Bacteria</taxon>
        <taxon>Candidatus Gottesmaniibacteriota</taxon>
    </lineage>
</organism>
<evidence type="ECO:0000256" key="3">
    <source>
        <dbReference type="ARBA" id="ARBA00007614"/>
    </source>
</evidence>
<dbReference type="GO" id="GO:0006225">
    <property type="term" value="P:UDP biosynthetic process"/>
    <property type="evidence" value="ECO:0007669"/>
    <property type="project" value="TreeGrafter"/>
</dbReference>
<dbReference type="Proteomes" id="UP000177383">
    <property type="component" value="Unassembled WGS sequence"/>
</dbReference>
<evidence type="ECO:0000256" key="12">
    <source>
        <dbReference type="ARBA" id="ARBA00032092"/>
    </source>
</evidence>
<keyword evidence="8" id="KW-0547">Nucleotide-binding</keyword>